<dbReference type="EMBL" id="PQFF01000187">
    <property type="protein sequence ID" value="RHZ76338.1"/>
    <property type="molecule type" value="Genomic_DNA"/>
</dbReference>
<feature type="transmembrane region" description="Helical" evidence="1">
    <location>
        <begin position="135"/>
        <end position="157"/>
    </location>
</feature>
<keyword evidence="1" id="KW-1133">Transmembrane helix</keyword>
<proteinExistence type="predicted"/>
<keyword evidence="1" id="KW-0812">Transmembrane</keyword>
<dbReference type="AlphaFoldDB" id="A0A397IQ12"/>
<sequence length="186" mass="21355">MGSAIDKEISLNTYLKFCESEPHVIAKYCLIDGKIVADESYASVHGKLICIIGGWNNQLTVSVERDVIVDARSVYCSDIYVRPNYFQPLQLQQPQPLRAGRHYSNLAVEIGNTESLRSLHETFWVVFKYEPQFNYIWSSNYILLIRMVLFALLALLYSRNNPIPAIPIIVKSYLSIPAQNYLQNNY</sequence>
<accession>A0A397IQ12</accession>
<comment type="caution">
    <text evidence="2">The sequence shown here is derived from an EMBL/GenBank/DDBJ whole genome shotgun (WGS) entry which is preliminary data.</text>
</comment>
<evidence type="ECO:0000256" key="1">
    <source>
        <dbReference type="SAM" id="Phobius"/>
    </source>
</evidence>
<gene>
    <name evidence="2" type="ORF">Glove_199g148</name>
</gene>
<dbReference type="Proteomes" id="UP000266861">
    <property type="component" value="Unassembled WGS sequence"/>
</dbReference>
<reference evidence="2 3" key="1">
    <citation type="submission" date="2018-08" db="EMBL/GenBank/DDBJ databases">
        <title>Genome and evolution of the arbuscular mycorrhizal fungus Diversispora epigaea (formerly Glomus versiforme) and its bacterial endosymbionts.</title>
        <authorList>
            <person name="Sun X."/>
            <person name="Fei Z."/>
            <person name="Harrison M."/>
        </authorList>
    </citation>
    <scope>NUCLEOTIDE SEQUENCE [LARGE SCALE GENOMIC DNA]</scope>
    <source>
        <strain evidence="2 3">IT104</strain>
    </source>
</reference>
<evidence type="ECO:0000313" key="3">
    <source>
        <dbReference type="Proteomes" id="UP000266861"/>
    </source>
</evidence>
<protein>
    <submittedName>
        <fullName evidence="2">Uncharacterized protein</fullName>
    </submittedName>
</protein>
<organism evidence="2 3">
    <name type="scientific">Diversispora epigaea</name>
    <dbReference type="NCBI Taxonomy" id="1348612"/>
    <lineage>
        <taxon>Eukaryota</taxon>
        <taxon>Fungi</taxon>
        <taxon>Fungi incertae sedis</taxon>
        <taxon>Mucoromycota</taxon>
        <taxon>Glomeromycotina</taxon>
        <taxon>Glomeromycetes</taxon>
        <taxon>Diversisporales</taxon>
        <taxon>Diversisporaceae</taxon>
        <taxon>Diversispora</taxon>
    </lineage>
</organism>
<evidence type="ECO:0000313" key="2">
    <source>
        <dbReference type="EMBL" id="RHZ76338.1"/>
    </source>
</evidence>
<dbReference type="OrthoDB" id="2307807at2759"/>
<keyword evidence="1" id="KW-0472">Membrane</keyword>
<keyword evidence="3" id="KW-1185">Reference proteome</keyword>
<name>A0A397IQ12_9GLOM</name>